<evidence type="ECO:0000256" key="1">
    <source>
        <dbReference type="SAM" id="MobiDB-lite"/>
    </source>
</evidence>
<feature type="region of interest" description="Disordered" evidence="1">
    <location>
        <begin position="74"/>
        <end position="102"/>
    </location>
</feature>
<reference evidence="3" key="1">
    <citation type="journal article" date="2017" name="bioRxiv">
        <title>Comparative analysis of the genomes of Stylophora pistillata and Acropora digitifera provides evidence for extensive differences between species of corals.</title>
        <authorList>
            <person name="Voolstra C.R."/>
            <person name="Li Y."/>
            <person name="Liew Y.J."/>
            <person name="Baumgarten S."/>
            <person name="Zoccola D."/>
            <person name="Flot J.-F."/>
            <person name="Tambutte S."/>
            <person name="Allemand D."/>
            <person name="Aranda M."/>
        </authorList>
    </citation>
    <scope>NUCLEOTIDE SEQUENCE [LARGE SCALE GENOMIC DNA]</scope>
</reference>
<protein>
    <submittedName>
        <fullName evidence="2">Uncharacterized protein</fullName>
    </submittedName>
</protein>
<comment type="caution">
    <text evidence="2">The sequence shown here is derived from an EMBL/GenBank/DDBJ whole genome shotgun (WGS) entry which is preliminary data.</text>
</comment>
<feature type="compositionally biased region" description="Polar residues" evidence="1">
    <location>
        <begin position="40"/>
        <end position="54"/>
    </location>
</feature>
<evidence type="ECO:0000313" key="3">
    <source>
        <dbReference type="Proteomes" id="UP000225706"/>
    </source>
</evidence>
<feature type="region of interest" description="Disordered" evidence="1">
    <location>
        <begin position="118"/>
        <end position="213"/>
    </location>
</feature>
<name>A0A2B4RW72_STYPI</name>
<gene>
    <name evidence="2" type="ORF">AWC38_SpisGene15085</name>
</gene>
<dbReference type="EMBL" id="LSMT01000316">
    <property type="protein sequence ID" value="PFX20462.1"/>
    <property type="molecule type" value="Genomic_DNA"/>
</dbReference>
<proteinExistence type="predicted"/>
<dbReference type="Proteomes" id="UP000225706">
    <property type="component" value="Unassembled WGS sequence"/>
</dbReference>
<feature type="compositionally biased region" description="Basic residues" evidence="1">
    <location>
        <begin position="198"/>
        <end position="207"/>
    </location>
</feature>
<feature type="compositionally biased region" description="Polar residues" evidence="1">
    <location>
        <begin position="173"/>
        <end position="197"/>
    </location>
</feature>
<keyword evidence="3" id="KW-1185">Reference proteome</keyword>
<accession>A0A2B4RW72</accession>
<feature type="region of interest" description="Disordered" evidence="1">
    <location>
        <begin position="38"/>
        <end position="57"/>
    </location>
</feature>
<evidence type="ECO:0000313" key="2">
    <source>
        <dbReference type="EMBL" id="PFX20462.1"/>
    </source>
</evidence>
<organism evidence="2 3">
    <name type="scientific">Stylophora pistillata</name>
    <name type="common">Smooth cauliflower coral</name>
    <dbReference type="NCBI Taxonomy" id="50429"/>
    <lineage>
        <taxon>Eukaryota</taxon>
        <taxon>Metazoa</taxon>
        <taxon>Cnidaria</taxon>
        <taxon>Anthozoa</taxon>
        <taxon>Hexacorallia</taxon>
        <taxon>Scleractinia</taxon>
        <taxon>Astrocoeniina</taxon>
        <taxon>Pocilloporidae</taxon>
        <taxon>Stylophora</taxon>
    </lineage>
</organism>
<dbReference type="AlphaFoldDB" id="A0A2B4RW72"/>
<sequence>MGNFHSMICANRKNIGVEETDKEQIEETPMVKIHLKCPSNKGSSHSQQELSQDIDTAEAVESCSVEALDIVSYSGSDDEWSSDSLSSQSEDECDTPSAAEDQSQWQWMYSKLLKPREQLANESLKKKQLKKKEVHREDGTRAPNGPLMEKKIRKSVKSKVAEDSKSGPRCHGSPSSSSTASVIHKTSPTTNNDYTNGRSRKFFRGRINKVAPI</sequence>